<keyword evidence="4" id="KW-0732">Signal</keyword>
<dbReference type="EMBL" id="JAUSQL010000001">
    <property type="protein sequence ID" value="MDP9831531.1"/>
    <property type="molecule type" value="Genomic_DNA"/>
</dbReference>
<name>A0ABT9PFP3_9ACTO</name>
<dbReference type="InterPro" id="IPR028994">
    <property type="entry name" value="Integrin_alpha_N"/>
</dbReference>
<protein>
    <recommendedName>
        <fullName evidence="3">exo-alpha-sialidase</fullName>
        <ecNumber evidence="3">3.2.1.18</ecNumber>
    </recommendedName>
</protein>
<dbReference type="InterPro" id="IPR000421">
    <property type="entry name" value="FA58C"/>
</dbReference>
<comment type="catalytic activity">
    <reaction evidence="1">
        <text>Hydrolysis of alpha-(2-&gt;3)-, alpha-(2-&gt;6)-, alpha-(2-&gt;8)- glycosidic linkages of terminal sialic acid residues in oligosaccharides, glycoproteins, glycolipids, colominic acid and synthetic substrates.</text>
        <dbReference type="EC" id="3.2.1.18"/>
    </reaction>
</comment>
<evidence type="ECO:0000313" key="7">
    <source>
        <dbReference type="Proteomes" id="UP001230145"/>
    </source>
</evidence>
<dbReference type="CDD" id="cd15482">
    <property type="entry name" value="Sialidase_non-viral"/>
    <property type="match status" value="1"/>
</dbReference>
<keyword evidence="6" id="KW-0378">Hydrolase</keyword>
<dbReference type="SUPFAM" id="SSF49785">
    <property type="entry name" value="Galactose-binding domain-like"/>
    <property type="match status" value="1"/>
</dbReference>
<feature type="domain" description="F5/8 type C" evidence="5">
    <location>
        <begin position="1286"/>
        <end position="1443"/>
    </location>
</feature>
<comment type="caution">
    <text evidence="6">The sequence shown here is derived from an EMBL/GenBank/DDBJ whole genome shotgun (WGS) entry which is preliminary data.</text>
</comment>
<dbReference type="InterPro" id="IPR036278">
    <property type="entry name" value="Sialidase_sf"/>
</dbReference>
<dbReference type="InterPro" id="IPR044055">
    <property type="entry name" value="RibLong"/>
</dbReference>
<dbReference type="InterPro" id="IPR011040">
    <property type="entry name" value="Sialidase"/>
</dbReference>
<dbReference type="PANTHER" id="PTHR10628:SF30">
    <property type="entry name" value="EXO-ALPHA-SIALIDASE"/>
    <property type="match status" value="1"/>
</dbReference>
<dbReference type="Gene3D" id="2.120.10.10">
    <property type="match status" value="1"/>
</dbReference>
<dbReference type="SUPFAM" id="SSF50939">
    <property type="entry name" value="Sialidases"/>
    <property type="match status" value="1"/>
</dbReference>
<accession>A0ABT9PFP3</accession>
<dbReference type="InterPro" id="IPR018905">
    <property type="entry name" value="A-galactase_NEW3"/>
</dbReference>
<evidence type="ECO:0000259" key="5">
    <source>
        <dbReference type="PROSITE" id="PS50022"/>
    </source>
</evidence>
<proteinExistence type="inferred from homology"/>
<dbReference type="Pfam" id="PF10633">
    <property type="entry name" value="NPCBM_assoc"/>
    <property type="match status" value="1"/>
</dbReference>
<dbReference type="Pfam" id="PF00754">
    <property type="entry name" value="F5_F8_type_C"/>
    <property type="match status" value="1"/>
</dbReference>
<sequence length="2003" mass="212584">MNGIRRLLGVGLTASVALAGLLAVPLAPAALSDEGPVGEMVTIAKWHDDIPGGVKYRIPALTQAPNGDLLAIFDMRPNQDDLASNIGVVMRRSKDEGQTWGPIQTIRYETGKRGNGDPSVLVDRATGRIFVFYAGSENQGFGGASAGNSASDPNTMTVAYSYSDDNGATWRHRDITEDVKPADWAGIFAASGEGIQVRSGAHKGRLIQQFVTRAAGRNANVSLFSDDDGASWQFGTPFATYGDENKVVELSDGTLMMSARVGGGMRGVAYSSDGGQTWGNAHTDGQQVDPTSNGTILRLYPDAAAGDPKSKMLMLLNSDDPNIRRNGTAKVSCDDGATWPGRVTIEADESEYITGTPIYRNGEATGKVGVLLERDGYTTMAYTSVDTTGMMVCAPISAKQGQAETTPKNRITVTAGERFTLPLTITNQGTDQLAPGTLSVTGYDKSEWTATDTADVGPIAAGESADVDVALNVPDTLLGERTLVATYAVGGKTSQQYVYVNVTGEAGTPTPKVLVEPYLDATYEDGSKIWRPGVTPQEGPLGDIAVPWVRVTNVGNVPVRNVQLNYATNYCHQDSMAPGTKILPNSAYNPGICWSRNDMRHVITAEDVERGYWEQEFYATFTYDGQQYESNRETVRLDLSDATINASGVGADEARVYLPTGDFQSSSFTRMPEAQPDSWILPSGHDLGLEMAKDNRASAQLVVVSPTAGQLTAEVSPAEGIEWEVSYPDRIVNSDQGTLQAGSTLDPLRTAAPTVEANANQAVWFVAHVAPDAAAGVISQTITLKLDGLVIASYPVKVSVRDAQLLDRAARPFVLDLWWHPDAIADWYGVEPWSEEHFALMKPYLAELAEAQQDVVNVAIVHDPWYLPDSDHPQTASHYNSTVEWRWDGQRYSFDFDVFDRVVAAHAEAGITGPIHAFSIKGFRQDRLTYYDDTQGGKLVSKTIALGGDEYRAAWSAFLAAFEQHLKDKGWFERASLFVDEPRTEQMSAIESLINDDAPDWAGKLALAANSVNEANKADFVAFNYDFLSQVPADLVTKRKEEGKASLFYTYYSPQRPNVITASPLQSGRMLGWIVQKRNLDGFLRWTFNSWPTDVYANSTFLYHQGDEYLIYPGGRAGAPEAGPVSSMRWEAFLDGIDDSEILREAMNTDDGDAAGLQHTLTGVADTDAETAPAWGGMVGARSIALNAIGEQADQAARISASASSEQVSPGSPVKVTVQIHAPLTSGLDPLTVTPTAPEGWQITPANVTTSAIGANRTASAEFWVANNRATGPGTVSFATTGPELATQVNLTASAGTCVPASLVGEASANSEESTAGLPNEGPISLAFDANPATHWHSAWNGHAYPIEAWWKTDAAQGQELCAVQYQKRQAGVNGHPSEAKIYTSPDGQAWTEVATVHPDNSAGLQNFELPAGTTGPWVKFSVTNAASTVPGKSFGSAAEFGAAKRTVSNTAPAISDSIMEGTAIQSYQIPDNGIGYLVNGVVAEPGVYRAEPGQRIEVKMNGLAEHGYTLPADAPIDWAHTFLKVSVDPIAVHPGDAIPATPLKVAGNGGKLSVELGDGAPAWLTVSEDAALTGTVPADAGPGQIEVPVVVTEEVGAPTLLPNIAGTYTARSAAVITILPAETDPEDLPKLDVLLAGAPVDASVGTAATSYPLDAIDEDASPAEWPAGTTFALADGSPEGASIDPATGAVTFTPTAQDAGRDVGIEVTIAYPPLSVHPDSATSFKVIFRVAKAGEPGATCSAEEFAGRAPGATNLLGEATGDLLADLWSLDAEGKIHFYANYGSAFAHQYVAHCPGAQITAMTAISDVNADRRADLLLRHANGELYFYYSLGRGQLQQGIRAGHGWNGMDNIAYVGKLGAGNTQYVVARQVATGDLYRYEVTRDGLANGTKIGHGWQEMTNVVGVGQFVGDGYPDVIATRSDGKLFVFAGTRGGGLVSAGQIGHGWSSFGAVSSPGDVNGDGAYDLVAIRNDGRLFLYNNQRGYFATGAPIGHGWSSVKLVS</sequence>
<dbReference type="InterPro" id="IPR026856">
    <property type="entry name" value="Sialidase_fam"/>
</dbReference>
<comment type="similarity">
    <text evidence="2">Belongs to the glycosyl hydrolase 33 family.</text>
</comment>
<dbReference type="Gene3D" id="2.60.40.10">
    <property type="entry name" value="Immunoglobulins"/>
    <property type="match status" value="1"/>
</dbReference>
<feature type="chain" id="PRO_5045055533" description="exo-alpha-sialidase" evidence="4">
    <location>
        <begin position="30"/>
        <end position="2003"/>
    </location>
</feature>
<dbReference type="InterPro" id="IPR008979">
    <property type="entry name" value="Galactose-bd-like_sf"/>
</dbReference>
<dbReference type="Gene3D" id="2.60.120.260">
    <property type="entry name" value="Galactose-binding domain-like"/>
    <property type="match status" value="1"/>
</dbReference>
<keyword evidence="7" id="KW-1185">Reference proteome</keyword>
<dbReference type="Proteomes" id="UP001230145">
    <property type="component" value="Unassembled WGS sequence"/>
</dbReference>
<feature type="signal peptide" evidence="4">
    <location>
        <begin position="1"/>
        <end position="29"/>
    </location>
</feature>
<dbReference type="EC" id="3.2.1.18" evidence="3"/>
<dbReference type="RefSeq" id="WP_307634251.1">
    <property type="nucleotide sequence ID" value="NZ_JAUSQL010000001.1"/>
</dbReference>
<evidence type="ECO:0000256" key="1">
    <source>
        <dbReference type="ARBA" id="ARBA00000427"/>
    </source>
</evidence>
<dbReference type="GO" id="GO:0004308">
    <property type="term" value="F:exo-alpha-sialidase activity"/>
    <property type="evidence" value="ECO:0007669"/>
    <property type="project" value="UniProtKB-EC"/>
</dbReference>
<organism evidence="6 7">
    <name type="scientific">Trueperella abortisuis</name>
    <dbReference type="NCBI Taxonomy" id="445930"/>
    <lineage>
        <taxon>Bacteria</taxon>
        <taxon>Bacillati</taxon>
        <taxon>Actinomycetota</taxon>
        <taxon>Actinomycetes</taxon>
        <taxon>Actinomycetales</taxon>
        <taxon>Actinomycetaceae</taxon>
        <taxon>Trueperella</taxon>
    </lineage>
</organism>
<evidence type="ECO:0000256" key="2">
    <source>
        <dbReference type="ARBA" id="ARBA00009348"/>
    </source>
</evidence>
<dbReference type="InterPro" id="IPR013783">
    <property type="entry name" value="Ig-like_fold"/>
</dbReference>
<keyword evidence="6" id="KW-0326">Glycosidase</keyword>
<gene>
    <name evidence="6" type="ORF">J2S45_000210</name>
</gene>
<evidence type="ECO:0000313" key="6">
    <source>
        <dbReference type="EMBL" id="MDP9831531.1"/>
    </source>
</evidence>
<dbReference type="Pfam" id="PF18957">
    <property type="entry name" value="RibLong"/>
    <property type="match status" value="1"/>
</dbReference>
<reference evidence="6 7" key="1">
    <citation type="submission" date="2023-07" db="EMBL/GenBank/DDBJ databases">
        <title>Sequencing the genomes of 1000 actinobacteria strains.</title>
        <authorList>
            <person name="Klenk H.-P."/>
        </authorList>
    </citation>
    <scope>NUCLEOTIDE SEQUENCE [LARGE SCALE GENOMIC DNA]</scope>
    <source>
        <strain evidence="6 7">DSM 19515</strain>
    </source>
</reference>
<dbReference type="InterPro" id="IPR025150">
    <property type="entry name" value="GH123_cat"/>
</dbReference>
<evidence type="ECO:0000256" key="3">
    <source>
        <dbReference type="ARBA" id="ARBA00012733"/>
    </source>
</evidence>
<evidence type="ECO:0000256" key="4">
    <source>
        <dbReference type="SAM" id="SignalP"/>
    </source>
</evidence>
<dbReference type="PROSITE" id="PS50022">
    <property type="entry name" value="FA58C_3"/>
    <property type="match status" value="1"/>
</dbReference>
<dbReference type="Pfam" id="PF13088">
    <property type="entry name" value="BNR_2"/>
    <property type="match status" value="1"/>
</dbReference>
<dbReference type="Pfam" id="PF13320">
    <property type="entry name" value="GH123_cat"/>
    <property type="match status" value="1"/>
</dbReference>
<dbReference type="SUPFAM" id="SSF69318">
    <property type="entry name" value="Integrin alpha N-terminal domain"/>
    <property type="match status" value="1"/>
</dbReference>
<dbReference type="PANTHER" id="PTHR10628">
    <property type="entry name" value="SIALIDASE"/>
    <property type="match status" value="1"/>
</dbReference>